<accession>A0A5C6ENE3</accession>
<organism evidence="4 5">
    <name type="scientific">Rubripirellula reticaptiva</name>
    <dbReference type="NCBI Taxonomy" id="2528013"/>
    <lineage>
        <taxon>Bacteria</taxon>
        <taxon>Pseudomonadati</taxon>
        <taxon>Planctomycetota</taxon>
        <taxon>Planctomycetia</taxon>
        <taxon>Pirellulales</taxon>
        <taxon>Pirellulaceae</taxon>
        <taxon>Rubripirellula</taxon>
    </lineage>
</organism>
<dbReference type="InterPro" id="IPR017439">
    <property type="entry name" value="Amidohydrolase"/>
</dbReference>
<reference evidence="4 5" key="1">
    <citation type="submission" date="2019-02" db="EMBL/GenBank/DDBJ databases">
        <title>Deep-cultivation of Planctomycetes and their phenomic and genomic characterization uncovers novel biology.</title>
        <authorList>
            <person name="Wiegand S."/>
            <person name="Jogler M."/>
            <person name="Boedeker C."/>
            <person name="Pinto D."/>
            <person name="Vollmers J."/>
            <person name="Rivas-Marin E."/>
            <person name="Kohn T."/>
            <person name="Peeters S.H."/>
            <person name="Heuer A."/>
            <person name="Rast P."/>
            <person name="Oberbeckmann S."/>
            <person name="Bunk B."/>
            <person name="Jeske O."/>
            <person name="Meyerdierks A."/>
            <person name="Storesund J.E."/>
            <person name="Kallscheuer N."/>
            <person name="Luecker S."/>
            <person name="Lage O.M."/>
            <person name="Pohl T."/>
            <person name="Merkel B.J."/>
            <person name="Hornburger P."/>
            <person name="Mueller R.-W."/>
            <person name="Bruemmer F."/>
            <person name="Labrenz M."/>
            <person name="Spormann A.M."/>
            <person name="Op Den Camp H."/>
            <person name="Overmann J."/>
            <person name="Amann R."/>
            <person name="Jetten M.S.M."/>
            <person name="Mascher T."/>
            <person name="Medema M.H."/>
            <person name="Devos D.P."/>
            <person name="Kaster A.-K."/>
            <person name="Ovreas L."/>
            <person name="Rohde M."/>
            <person name="Galperin M.Y."/>
            <person name="Jogler C."/>
        </authorList>
    </citation>
    <scope>NUCLEOTIDE SEQUENCE [LARGE SCALE GENOMIC DNA]</scope>
    <source>
        <strain evidence="4 5">Poly59</strain>
    </source>
</reference>
<dbReference type="Gene3D" id="3.40.630.10">
    <property type="entry name" value="Zn peptidases"/>
    <property type="match status" value="1"/>
</dbReference>
<dbReference type="InterPro" id="IPR036264">
    <property type="entry name" value="Bact_exopeptidase_dim_dom"/>
</dbReference>
<feature type="binding site" evidence="2">
    <location>
        <position position="116"/>
    </location>
    <ligand>
        <name>Mn(2+)</name>
        <dbReference type="ChEBI" id="CHEBI:29035"/>
        <label>2</label>
    </ligand>
</feature>
<evidence type="ECO:0000313" key="4">
    <source>
        <dbReference type="EMBL" id="TWU51263.1"/>
    </source>
</evidence>
<dbReference type="EC" id="3.-.-.-" evidence="4"/>
<dbReference type="GO" id="GO:0046872">
    <property type="term" value="F:metal ion binding"/>
    <property type="evidence" value="ECO:0007669"/>
    <property type="project" value="UniProtKB-KW"/>
</dbReference>
<keyword evidence="2" id="KW-0464">Manganese</keyword>
<dbReference type="AlphaFoldDB" id="A0A5C6ENE3"/>
<dbReference type="Gene3D" id="3.30.70.360">
    <property type="match status" value="1"/>
</dbReference>
<evidence type="ECO:0000256" key="2">
    <source>
        <dbReference type="PIRSR" id="PIRSR005962-1"/>
    </source>
</evidence>
<dbReference type="PANTHER" id="PTHR11014">
    <property type="entry name" value="PEPTIDASE M20 FAMILY MEMBER"/>
    <property type="match status" value="1"/>
</dbReference>
<feature type="binding site" evidence="2">
    <location>
        <position position="180"/>
    </location>
    <ligand>
        <name>Mn(2+)</name>
        <dbReference type="ChEBI" id="CHEBI:29035"/>
        <label>2</label>
    </ligand>
</feature>
<dbReference type="SUPFAM" id="SSF53187">
    <property type="entry name" value="Zn-dependent exopeptidases"/>
    <property type="match status" value="1"/>
</dbReference>
<feature type="domain" description="Peptidase M20 dimerisation" evidence="3">
    <location>
        <begin position="200"/>
        <end position="296"/>
    </location>
</feature>
<dbReference type="SUPFAM" id="SSF55031">
    <property type="entry name" value="Bacterial exopeptidase dimerisation domain"/>
    <property type="match status" value="1"/>
</dbReference>
<dbReference type="GO" id="GO:0016787">
    <property type="term" value="F:hydrolase activity"/>
    <property type="evidence" value="ECO:0007669"/>
    <property type="project" value="UniProtKB-KW"/>
</dbReference>
<keyword evidence="2" id="KW-0479">Metal-binding</keyword>
<evidence type="ECO:0000256" key="1">
    <source>
        <dbReference type="ARBA" id="ARBA00022801"/>
    </source>
</evidence>
<feature type="binding site" evidence="2">
    <location>
        <position position="156"/>
    </location>
    <ligand>
        <name>Mn(2+)</name>
        <dbReference type="ChEBI" id="CHEBI:29035"/>
        <label>2</label>
    </ligand>
</feature>
<dbReference type="PIRSF" id="PIRSF005962">
    <property type="entry name" value="Pept_M20D_amidohydro"/>
    <property type="match status" value="1"/>
</dbReference>
<comment type="cofactor">
    <cofactor evidence="2">
        <name>Mn(2+)</name>
        <dbReference type="ChEBI" id="CHEBI:29035"/>
    </cofactor>
    <text evidence="2">The Mn(2+) ion enhances activity.</text>
</comment>
<dbReference type="InterPro" id="IPR011650">
    <property type="entry name" value="Peptidase_M20_dimer"/>
</dbReference>
<keyword evidence="1 4" id="KW-0378">Hydrolase</keyword>
<dbReference type="InterPro" id="IPR002933">
    <property type="entry name" value="Peptidase_M20"/>
</dbReference>
<dbReference type="PANTHER" id="PTHR11014:SF63">
    <property type="entry name" value="METALLOPEPTIDASE, PUTATIVE (AFU_ORTHOLOGUE AFUA_6G09600)-RELATED"/>
    <property type="match status" value="1"/>
</dbReference>
<gene>
    <name evidence="4" type="primary">yxeP_1</name>
    <name evidence="4" type="ORF">Poly59_28550</name>
</gene>
<keyword evidence="5" id="KW-1185">Reference proteome</keyword>
<dbReference type="NCBIfam" id="TIGR01891">
    <property type="entry name" value="amidohydrolases"/>
    <property type="match status" value="1"/>
</dbReference>
<sequence length="410" mass="43975">MGGQMSVEATELQDRISRCAKSLTARLREIRRYLHQRPELSEREYATTEFLANLISDLGLTPNFAGDRRGVWADVDAKRGEHHIRVAIRGDIDALPIQTQLSTTYASGVDNAMHACGHDAHATMAWGALAILNELIGEQILPSGFAARVIFQPAEETSTGGRHMIQAGALDGIGAAIALHVDPSRPVGSFGYRDGAFTAGCDTFHLRVIGQPGHSARPHLTGDTIGAASSWVTDIYRRLPRNEDAREAVVVNVGQFTAGNAPNIVPGEVHLGGTVRTLSRESGERARQQMKRITEALELSHPVEAMLNFSTHTPPVFNDSGVNLAFRRAAIALVGDSNVRIIEQPSMGAEDFSFFASVVPAAMMRIGVTGSDVGAQPLHTPTFDIDESVLEHGAAVLALAAIELSTKAIL</sequence>
<evidence type="ECO:0000259" key="3">
    <source>
        <dbReference type="Pfam" id="PF07687"/>
    </source>
</evidence>
<dbReference type="Pfam" id="PF01546">
    <property type="entry name" value="Peptidase_M20"/>
    <property type="match status" value="1"/>
</dbReference>
<comment type="caution">
    <text evidence="4">The sequence shown here is derived from an EMBL/GenBank/DDBJ whole genome shotgun (WGS) entry which is preliminary data.</text>
</comment>
<protein>
    <submittedName>
        <fullName evidence="4">Putative hydrolase YxeP</fullName>
        <ecNumber evidence="4">3.-.-.-</ecNumber>
    </submittedName>
</protein>
<evidence type="ECO:0000313" key="5">
    <source>
        <dbReference type="Proteomes" id="UP000317977"/>
    </source>
</evidence>
<feature type="binding site" evidence="2">
    <location>
        <position position="379"/>
    </location>
    <ligand>
        <name>Mn(2+)</name>
        <dbReference type="ChEBI" id="CHEBI:29035"/>
        <label>2</label>
    </ligand>
</feature>
<dbReference type="Pfam" id="PF07687">
    <property type="entry name" value="M20_dimer"/>
    <property type="match status" value="1"/>
</dbReference>
<dbReference type="Proteomes" id="UP000317977">
    <property type="component" value="Unassembled WGS sequence"/>
</dbReference>
<dbReference type="EMBL" id="SJPX01000003">
    <property type="protein sequence ID" value="TWU51263.1"/>
    <property type="molecule type" value="Genomic_DNA"/>
</dbReference>
<feature type="binding site" evidence="2">
    <location>
        <position position="118"/>
    </location>
    <ligand>
        <name>Mn(2+)</name>
        <dbReference type="ChEBI" id="CHEBI:29035"/>
        <label>2</label>
    </ligand>
</feature>
<proteinExistence type="predicted"/>
<name>A0A5C6ENE3_9BACT</name>